<reference evidence="11 12" key="1">
    <citation type="journal article" date="2019" name="Int. J. Syst. Evol. Microbiol.">
        <title>The Global Catalogue of Microorganisms (GCM) 10K type strain sequencing project: providing services to taxonomists for standard genome sequencing and annotation.</title>
        <authorList>
            <consortium name="The Broad Institute Genomics Platform"/>
            <consortium name="The Broad Institute Genome Sequencing Center for Infectious Disease"/>
            <person name="Wu L."/>
            <person name="Ma J."/>
        </authorList>
    </citation>
    <scope>NUCLEOTIDE SEQUENCE [LARGE SCALE GENOMIC DNA]</scope>
    <source>
        <strain evidence="11 12">JCM 3146</strain>
    </source>
</reference>
<dbReference type="EMBL" id="BAAABM010000029">
    <property type="protein sequence ID" value="GAA0344632.1"/>
    <property type="molecule type" value="Genomic_DNA"/>
</dbReference>
<dbReference type="Gene3D" id="3.60.110.10">
    <property type="entry name" value="Carbon-nitrogen hydrolase"/>
    <property type="match status" value="1"/>
</dbReference>
<name>A0ABN0WR61_9ACTN</name>
<dbReference type="RefSeq" id="WP_252810032.1">
    <property type="nucleotide sequence ID" value="NZ_BAAABM010000029.1"/>
</dbReference>
<keyword evidence="5 8" id="KW-1133">Transmembrane helix</keyword>
<dbReference type="PANTHER" id="PTHR38686">
    <property type="entry name" value="APOLIPOPROTEIN N-ACYLTRANSFERASE"/>
    <property type="match status" value="1"/>
</dbReference>
<feature type="transmembrane region" description="Helical" evidence="8">
    <location>
        <begin position="71"/>
        <end position="90"/>
    </location>
</feature>
<keyword evidence="3 8" id="KW-0808">Transferase</keyword>
<evidence type="ECO:0000256" key="4">
    <source>
        <dbReference type="ARBA" id="ARBA00022692"/>
    </source>
</evidence>
<comment type="similarity">
    <text evidence="8">Belongs to the CN hydrolase family. Apolipoprotein N-acyltransferase subfamily.</text>
</comment>
<feature type="transmembrane region" description="Helical" evidence="8">
    <location>
        <begin position="243"/>
        <end position="260"/>
    </location>
</feature>
<dbReference type="SUPFAM" id="SSF56317">
    <property type="entry name" value="Carbon-nitrogen hydrolase"/>
    <property type="match status" value="1"/>
</dbReference>
<evidence type="ECO:0000256" key="2">
    <source>
        <dbReference type="ARBA" id="ARBA00022475"/>
    </source>
</evidence>
<evidence type="ECO:0000256" key="7">
    <source>
        <dbReference type="ARBA" id="ARBA00023315"/>
    </source>
</evidence>
<sequence length="561" mass="59503">MAQELLAEKTPGVAERDRRSRIPAWLPRPAGVVLAGLLLAAAFPPIGWWPLAPVATAMLALLLRGRTWRRGAGLGMLFGLAFSFPTFEGLRPVGMDAWIALSLFEALYFALLGAGLALVTRLPGWPVWTAAAWITEELIRGRVPFGGFPWARLAFSQTASPFTGYASIGGAPLVGFLTALTGGLLAAAALLLWRRWNTSPGPAADPVTGGGTGRHEGAAAQEEETAPTAGTPGRVTGRPVRSAALALAAVLLLGAAGMFVSRPTGGRSVTVAVIQGNVPRAGLDFLGQRQAVLNNHARQTHRLAEQVRAGQVPKPDLVIWPENSSDLDPYADDGAREVIDAAVKDVGVPVLVGAVIDTGDGEHVENRGIVWDPAKGPGAYYVKRHPLPFGEYIPIFRGLLRKLITRFDQVGEFVKGRSRGSLQLGPVKIGDVICFEVAYDGLVRDVADAPLLVVQTNNATFGRTSLPPQQFAMSRLRAVEHGRSVLVASTSGISGIIAPDGKVLTQSKEFTPDIQVRRVPLRTSRTLTDHLGAAPEWVLALLGLAAAVAAAWRTRKTSRGA</sequence>
<evidence type="ECO:0000256" key="6">
    <source>
        <dbReference type="ARBA" id="ARBA00023136"/>
    </source>
</evidence>
<dbReference type="Pfam" id="PF20154">
    <property type="entry name" value="LNT_N"/>
    <property type="match status" value="1"/>
</dbReference>
<dbReference type="PANTHER" id="PTHR38686:SF1">
    <property type="entry name" value="APOLIPOPROTEIN N-ACYLTRANSFERASE"/>
    <property type="match status" value="1"/>
</dbReference>
<feature type="transmembrane region" description="Helical" evidence="8">
    <location>
        <begin position="29"/>
        <end position="51"/>
    </location>
</feature>
<dbReference type="InterPro" id="IPR003010">
    <property type="entry name" value="C-N_Hydrolase"/>
</dbReference>
<dbReference type="InterPro" id="IPR045378">
    <property type="entry name" value="LNT_N"/>
</dbReference>
<protein>
    <recommendedName>
        <fullName evidence="8">Apolipoprotein N-acyltransferase</fullName>
        <shortName evidence="8">ALP N-acyltransferase</shortName>
        <ecNumber evidence="8">2.3.1.269</ecNumber>
    </recommendedName>
</protein>
<proteinExistence type="inferred from homology"/>
<dbReference type="HAMAP" id="MF_01148">
    <property type="entry name" value="Lnt"/>
    <property type="match status" value="1"/>
</dbReference>
<feature type="domain" description="CN hydrolase" evidence="10">
    <location>
        <begin position="269"/>
        <end position="521"/>
    </location>
</feature>
<dbReference type="InterPro" id="IPR004563">
    <property type="entry name" value="Apolipo_AcylTrfase"/>
</dbReference>
<evidence type="ECO:0000313" key="12">
    <source>
        <dbReference type="Proteomes" id="UP001501822"/>
    </source>
</evidence>
<accession>A0ABN0WR61</accession>
<dbReference type="PROSITE" id="PS50263">
    <property type="entry name" value="CN_HYDROLASE"/>
    <property type="match status" value="1"/>
</dbReference>
<evidence type="ECO:0000256" key="1">
    <source>
        <dbReference type="ARBA" id="ARBA00004651"/>
    </source>
</evidence>
<evidence type="ECO:0000256" key="3">
    <source>
        <dbReference type="ARBA" id="ARBA00022679"/>
    </source>
</evidence>
<dbReference type="EC" id="2.3.1.269" evidence="8"/>
<keyword evidence="12" id="KW-1185">Reference proteome</keyword>
<dbReference type="Pfam" id="PF00795">
    <property type="entry name" value="CN_hydrolase"/>
    <property type="match status" value="1"/>
</dbReference>
<comment type="subcellular location">
    <subcellularLocation>
        <location evidence="1 8">Cell membrane</location>
        <topology evidence="1 8">Multi-pass membrane protein</topology>
    </subcellularLocation>
</comment>
<keyword evidence="4 8" id="KW-0812">Transmembrane</keyword>
<feature type="transmembrane region" description="Helical" evidence="8">
    <location>
        <begin position="534"/>
        <end position="552"/>
    </location>
</feature>
<dbReference type="Proteomes" id="UP001501822">
    <property type="component" value="Unassembled WGS sequence"/>
</dbReference>
<keyword evidence="6 8" id="KW-0472">Membrane</keyword>
<dbReference type="NCBIfam" id="TIGR00546">
    <property type="entry name" value="lnt"/>
    <property type="match status" value="1"/>
</dbReference>
<evidence type="ECO:0000313" key="11">
    <source>
        <dbReference type="EMBL" id="GAA0344632.1"/>
    </source>
</evidence>
<comment type="catalytic activity">
    <reaction evidence="8">
        <text>N-terminal S-1,2-diacyl-sn-glyceryl-L-cysteinyl-[lipoprotein] + a glycerophospholipid = N-acyl-S-1,2-diacyl-sn-glyceryl-L-cysteinyl-[lipoprotein] + a 2-acyl-sn-glycero-3-phospholipid + H(+)</text>
        <dbReference type="Rhea" id="RHEA:48228"/>
        <dbReference type="Rhea" id="RHEA-COMP:14681"/>
        <dbReference type="Rhea" id="RHEA-COMP:14684"/>
        <dbReference type="ChEBI" id="CHEBI:15378"/>
        <dbReference type="ChEBI" id="CHEBI:136912"/>
        <dbReference type="ChEBI" id="CHEBI:140656"/>
        <dbReference type="ChEBI" id="CHEBI:140657"/>
        <dbReference type="ChEBI" id="CHEBI:140660"/>
        <dbReference type="EC" id="2.3.1.269"/>
    </reaction>
</comment>
<evidence type="ECO:0000256" key="8">
    <source>
        <dbReference type="HAMAP-Rule" id="MF_01148"/>
    </source>
</evidence>
<organism evidence="11 12">
    <name type="scientific">Actinoallomurus spadix</name>
    <dbReference type="NCBI Taxonomy" id="79912"/>
    <lineage>
        <taxon>Bacteria</taxon>
        <taxon>Bacillati</taxon>
        <taxon>Actinomycetota</taxon>
        <taxon>Actinomycetes</taxon>
        <taxon>Streptosporangiales</taxon>
        <taxon>Thermomonosporaceae</taxon>
        <taxon>Actinoallomurus</taxon>
    </lineage>
</organism>
<dbReference type="InterPro" id="IPR036526">
    <property type="entry name" value="C-N_Hydrolase_sf"/>
</dbReference>
<comment type="caution">
    <text evidence="11">The sequence shown here is derived from an EMBL/GenBank/DDBJ whole genome shotgun (WGS) entry which is preliminary data.</text>
</comment>
<evidence type="ECO:0000259" key="10">
    <source>
        <dbReference type="PROSITE" id="PS50263"/>
    </source>
</evidence>
<dbReference type="CDD" id="cd07571">
    <property type="entry name" value="ALP_N-acyl_transferase"/>
    <property type="match status" value="1"/>
</dbReference>
<evidence type="ECO:0000256" key="5">
    <source>
        <dbReference type="ARBA" id="ARBA00022989"/>
    </source>
</evidence>
<evidence type="ECO:0000256" key="9">
    <source>
        <dbReference type="SAM" id="MobiDB-lite"/>
    </source>
</evidence>
<feature type="transmembrane region" description="Helical" evidence="8">
    <location>
        <begin position="97"/>
        <end position="119"/>
    </location>
</feature>
<keyword evidence="7 8" id="KW-0012">Acyltransferase</keyword>
<comment type="pathway">
    <text evidence="8">Protein modification; lipoprotein biosynthesis (N-acyl transfer).</text>
</comment>
<gene>
    <name evidence="8 11" type="primary">lnt</name>
    <name evidence="11" type="ORF">GCM10010151_37960</name>
</gene>
<comment type="function">
    <text evidence="8">Catalyzes the phospholipid dependent N-acylation of the N-terminal cysteine of apolipoprotein, the last step in lipoprotein maturation.</text>
</comment>
<feature type="region of interest" description="Disordered" evidence="9">
    <location>
        <begin position="202"/>
        <end position="235"/>
    </location>
</feature>
<feature type="transmembrane region" description="Helical" evidence="8">
    <location>
        <begin position="173"/>
        <end position="193"/>
    </location>
</feature>
<keyword evidence="2 8" id="KW-1003">Cell membrane</keyword>